<dbReference type="eggNOG" id="KOG1362">
    <property type="taxonomic scope" value="Eukaryota"/>
</dbReference>
<keyword evidence="4 8" id="KW-1133">Transmembrane helix</keyword>
<dbReference type="STRING" id="7176.B0WF63"/>
<evidence type="ECO:0000256" key="4">
    <source>
        <dbReference type="ARBA" id="ARBA00022989"/>
    </source>
</evidence>
<dbReference type="EnsemblMetazoa" id="CPIJ006004-RA">
    <property type="protein sequence ID" value="CPIJ006004-PA"/>
    <property type="gene ID" value="CPIJ006004"/>
</dbReference>
<dbReference type="VEuPathDB" id="VectorBase:CQUJHB010671"/>
<evidence type="ECO:0000256" key="1">
    <source>
        <dbReference type="ARBA" id="ARBA00004141"/>
    </source>
</evidence>
<organism>
    <name type="scientific">Culex quinquefasciatus</name>
    <name type="common">Southern house mosquito</name>
    <name type="synonym">Culex pungens</name>
    <dbReference type="NCBI Taxonomy" id="7176"/>
    <lineage>
        <taxon>Eukaryota</taxon>
        <taxon>Metazoa</taxon>
        <taxon>Ecdysozoa</taxon>
        <taxon>Arthropoda</taxon>
        <taxon>Hexapoda</taxon>
        <taxon>Insecta</taxon>
        <taxon>Pterygota</taxon>
        <taxon>Neoptera</taxon>
        <taxon>Endopterygota</taxon>
        <taxon>Diptera</taxon>
        <taxon>Nematocera</taxon>
        <taxon>Culicoidea</taxon>
        <taxon>Culicidae</taxon>
        <taxon>Culicinae</taxon>
        <taxon>Culicini</taxon>
        <taxon>Culex</taxon>
        <taxon>Culex</taxon>
    </lineage>
</organism>
<dbReference type="HOGENOM" id="CLU_950766_0_0_1"/>
<dbReference type="InterPro" id="IPR007603">
    <property type="entry name" value="Choline_transptr-like"/>
</dbReference>
<evidence type="ECO:0000256" key="5">
    <source>
        <dbReference type="ARBA" id="ARBA00023136"/>
    </source>
</evidence>
<dbReference type="PANTHER" id="PTHR12385">
    <property type="entry name" value="CHOLINE TRANSPORTER-LIKE (SLC FAMILY 44)"/>
    <property type="match status" value="1"/>
</dbReference>
<gene>
    <name evidence="10" type="primary">6037432</name>
    <name evidence="9" type="ORF">CpipJ_CPIJ006004</name>
</gene>
<comment type="subcellular location">
    <subcellularLocation>
        <location evidence="1">Membrane</location>
        <topology evidence="1">Multi-pass membrane protein</topology>
    </subcellularLocation>
</comment>
<evidence type="ECO:0000256" key="8">
    <source>
        <dbReference type="SAM" id="Phobius"/>
    </source>
</evidence>
<evidence type="ECO:0000313" key="9">
    <source>
        <dbReference type="EMBL" id="EDS26039.1"/>
    </source>
</evidence>
<dbReference type="KEGG" id="cqu:CpipJ_CPIJ006004"/>
<reference evidence="10" key="2">
    <citation type="submission" date="2021-02" db="UniProtKB">
        <authorList>
            <consortium name="EnsemblMetazoa"/>
        </authorList>
    </citation>
    <scope>IDENTIFICATION</scope>
    <source>
        <strain evidence="10">JHB</strain>
    </source>
</reference>
<evidence type="ECO:0000256" key="2">
    <source>
        <dbReference type="ARBA" id="ARBA00007168"/>
    </source>
</evidence>
<keyword evidence="11" id="KW-1185">Reference proteome</keyword>
<feature type="region of interest" description="Disordered" evidence="7">
    <location>
        <begin position="220"/>
        <end position="241"/>
    </location>
</feature>
<proteinExistence type="inferred from homology"/>
<reference evidence="9" key="1">
    <citation type="submission" date="2007-03" db="EMBL/GenBank/DDBJ databases">
        <title>Annotation of Culex pipiens quinquefasciatus.</title>
        <authorList>
            <consortium name="The Broad Institute Genome Sequencing Platform"/>
            <person name="Atkinson P.W."/>
            <person name="Hemingway J."/>
            <person name="Christensen B.M."/>
            <person name="Higgs S."/>
            <person name="Kodira C."/>
            <person name="Hannick L."/>
            <person name="Megy K."/>
            <person name="O'Leary S."/>
            <person name="Pearson M."/>
            <person name="Haas B.J."/>
            <person name="Mauceli E."/>
            <person name="Wortman J.R."/>
            <person name="Lee N.H."/>
            <person name="Guigo R."/>
            <person name="Stanke M."/>
            <person name="Alvarado L."/>
            <person name="Amedeo P."/>
            <person name="Antoine C.H."/>
            <person name="Arensburger P."/>
            <person name="Bidwell S.L."/>
            <person name="Crawford M."/>
            <person name="Camaro F."/>
            <person name="Devon K."/>
            <person name="Engels R."/>
            <person name="Hammond M."/>
            <person name="Howarth C."/>
            <person name="Koehrsen M."/>
            <person name="Lawson D."/>
            <person name="Montgomery P."/>
            <person name="Nene V."/>
            <person name="Nusbaum C."/>
            <person name="Puiu D."/>
            <person name="Romero-Severson J."/>
            <person name="Severson D.W."/>
            <person name="Shumway M."/>
            <person name="Sisk P."/>
            <person name="Stolte C."/>
            <person name="Zeng Q."/>
            <person name="Eisenstadt E."/>
            <person name="Fraser-Liggett C."/>
            <person name="Strausberg R."/>
            <person name="Galagan J."/>
            <person name="Birren B."/>
            <person name="Collins F.H."/>
        </authorList>
    </citation>
    <scope>NUCLEOTIDE SEQUENCE [LARGE SCALE GENOMIC DNA]</scope>
    <source>
        <strain evidence="9">JHB</strain>
    </source>
</reference>
<dbReference type="OrthoDB" id="420519at2759"/>
<evidence type="ECO:0000256" key="7">
    <source>
        <dbReference type="SAM" id="MobiDB-lite"/>
    </source>
</evidence>
<sequence length="293" mass="33144">MRFFLKQEVGKMGLCCRSSDSIVHHTVDDELHPSESQPLKFDPDFKGPLSKRSCTDIPCLFLFAAFLAGWGFVAYYATTLRARVALHHGDLDRLLVPTDSKGLKCGVDSEVQDKPYLFFFDISECAKYDVPLYGCKTPQVCVSKCPADQFGFELNACNAATLDTFRSKLICDQTVPKDSLSCSEIQDNIDRVAKRCISDLPDTECPYIPPKVRQQYQLAAAPPQQESGIRNGKQMSAEMKDCSNNRRLGRQLLEERMTRLQSYFARYVDNLLSHVTNDTRVHQVRRTAYCALN</sequence>
<dbReference type="VEuPathDB" id="VectorBase:CPIJ006004"/>
<protein>
    <submittedName>
        <fullName evidence="9 10">Ctl2</fullName>
    </submittedName>
</protein>
<dbReference type="EMBL" id="DS231915">
    <property type="protein sequence ID" value="EDS26039.1"/>
    <property type="molecule type" value="Genomic_DNA"/>
</dbReference>
<evidence type="ECO:0000313" key="11">
    <source>
        <dbReference type="Proteomes" id="UP000002320"/>
    </source>
</evidence>
<keyword evidence="3 8" id="KW-0812">Transmembrane</keyword>
<keyword evidence="6" id="KW-0325">Glycoprotein</keyword>
<comment type="similarity">
    <text evidence="2">Belongs to the CTL (choline transporter-like) family.</text>
</comment>
<evidence type="ECO:0000256" key="3">
    <source>
        <dbReference type="ARBA" id="ARBA00022692"/>
    </source>
</evidence>
<accession>B0WF63</accession>
<name>B0WF63_CULQU</name>
<dbReference type="InParanoid" id="B0WF63"/>
<dbReference type="GO" id="GO:0016020">
    <property type="term" value="C:membrane"/>
    <property type="evidence" value="ECO:0007669"/>
    <property type="project" value="UniProtKB-SubCell"/>
</dbReference>
<evidence type="ECO:0000256" key="6">
    <source>
        <dbReference type="ARBA" id="ARBA00023180"/>
    </source>
</evidence>
<evidence type="ECO:0000313" key="10">
    <source>
        <dbReference type="EnsemblMetazoa" id="CPIJ006004-PA"/>
    </source>
</evidence>
<dbReference type="AlphaFoldDB" id="B0WF63"/>
<feature type="transmembrane region" description="Helical" evidence="8">
    <location>
        <begin position="59"/>
        <end position="77"/>
    </location>
</feature>
<dbReference type="Proteomes" id="UP000002320">
    <property type="component" value="Unassembled WGS sequence"/>
</dbReference>
<keyword evidence="5 8" id="KW-0472">Membrane</keyword>
<dbReference type="PANTHER" id="PTHR12385:SF14">
    <property type="entry name" value="CHOLINE TRANSPORTER-LIKE 2"/>
    <property type="match status" value="1"/>
</dbReference>
<dbReference type="GO" id="GO:0022857">
    <property type="term" value="F:transmembrane transporter activity"/>
    <property type="evidence" value="ECO:0007669"/>
    <property type="project" value="InterPro"/>
</dbReference>